<protein>
    <submittedName>
        <fullName evidence="1">Uncharacterized protein</fullName>
    </submittedName>
</protein>
<reference evidence="1 2" key="1">
    <citation type="submission" date="2020-02" db="EMBL/GenBank/DDBJ databases">
        <authorList>
            <person name="Ma Q."/>
            <person name="Huang Y."/>
            <person name="Song X."/>
            <person name="Pei D."/>
        </authorList>
    </citation>
    <scope>NUCLEOTIDE SEQUENCE [LARGE SCALE GENOMIC DNA]</scope>
    <source>
        <strain evidence="1">Sxm20200214</strain>
        <tissue evidence="1">Leaf</tissue>
    </source>
</reference>
<sequence length="395" mass="44459">MKTVISSKQDVHETVVMNKIKSPTLEETLEKPVEEKDEKSYNWIDISKSPIMEESRCAMSVITLSLSPLSPSPEAIVSAKSCYIAEHLVQTTTCVKEKKHAHKLLVPMIQKVQCKKQQKNSKCWMFKFKGKLEEKRKLDVQQNATVDKDNQVTIHVFDLVAESEIQVVFEHWKKNKCPKSWMFKFNNSLEMHDGAMTRKQVYFICMTVCGEKVFSCITCDLVQLDQQKMVSTKLWRTKTHEEAKHKHFSESVMVHIGRTLPIISELVLLKLVVICYIPRGYGLSGVVSDFSVDAEGMCTREVGQLLHESSFVSLGQCGTESPLFCVALLEKQDTAASSSQLIQLVELVCYKCDEAITSVPQVEKDGEPEYAVTRQCGVAAALFTACSVALALAEF</sequence>
<accession>A0A8X7V6A1</accession>
<name>A0A8X7V6A1_BRACI</name>
<organism evidence="1 2">
    <name type="scientific">Brassica carinata</name>
    <name type="common">Ethiopian mustard</name>
    <name type="synonym">Abyssinian cabbage</name>
    <dbReference type="NCBI Taxonomy" id="52824"/>
    <lineage>
        <taxon>Eukaryota</taxon>
        <taxon>Viridiplantae</taxon>
        <taxon>Streptophyta</taxon>
        <taxon>Embryophyta</taxon>
        <taxon>Tracheophyta</taxon>
        <taxon>Spermatophyta</taxon>
        <taxon>Magnoliopsida</taxon>
        <taxon>eudicotyledons</taxon>
        <taxon>Gunneridae</taxon>
        <taxon>Pentapetalae</taxon>
        <taxon>rosids</taxon>
        <taxon>malvids</taxon>
        <taxon>Brassicales</taxon>
        <taxon>Brassicaceae</taxon>
        <taxon>Brassiceae</taxon>
        <taxon>Brassica</taxon>
    </lineage>
</organism>
<evidence type="ECO:0000313" key="1">
    <source>
        <dbReference type="EMBL" id="KAG2303767.1"/>
    </source>
</evidence>
<keyword evidence="2" id="KW-1185">Reference proteome</keyword>
<dbReference type="EMBL" id="JAAMPC010000007">
    <property type="protein sequence ID" value="KAG2303767.1"/>
    <property type="molecule type" value="Genomic_DNA"/>
</dbReference>
<evidence type="ECO:0000313" key="2">
    <source>
        <dbReference type="Proteomes" id="UP000886595"/>
    </source>
</evidence>
<dbReference type="OrthoDB" id="1113927at2759"/>
<gene>
    <name evidence="1" type="ORF">Bca52824_032418</name>
</gene>
<comment type="caution">
    <text evidence="1">The sequence shown here is derived from an EMBL/GenBank/DDBJ whole genome shotgun (WGS) entry which is preliminary data.</text>
</comment>
<dbReference type="AlphaFoldDB" id="A0A8X7V6A1"/>
<dbReference type="Proteomes" id="UP000886595">
    <property type="component" value="Unassembled WGS sequence"/>
</dbReference>
<proteinExistence type="predicted"/>